<dbReference type="InterPro" id="IPR029068">
    <property type="entry name" value="Glyas_Bleomycin-R_OHBP_Dase"/>
</dbReference>
<evidence type="ECO:0000313" key="2">
    <source>
        <dbReference type="EMBL" id="MBO1305587.1"/>
    </source>
</evidence>
<evidence type="ECO:0000259" key="1">
    <source>
        <dbReference type="PROSITE" id="PS51819"/>
    </source>
</evidence>
<dbReference type="Pfam" id="PF00903">
    <property type="entry name" value="Glyoxalase"/>
    <property type="match status" value="1"/>
</dbReference>
<evidence type="ECO:0000313" key="3">
    <source>
        <dbReference type="Proteomes" id="UP000664601"/>
    </source>
</evidence>
<dbReference type="Gene3D" id="3.10.180.10">
    <property type="entry name" value="2,3-Dihydroxybiphenyl 1,2-Dioxygenase, domain 1"/>
    <property type="match status" value="1"/>
</dbReference>
<keyword evidence="3" id="KW-1185">Reference proteome</keyword>
<comment type="caution">
    <text evidence="2">The sequence shown here is derived from an EMBL/GenBank/DDBJ whole genome shotgun (WGS) entry which is preliminary data.</text>
</comment>
<dbReference type="PROSITE" id="PS51819">
    <property type="entry name" value="VOC"/>
    <property type="match status" value="1"/>
</dbReference>
<dbReference type="RefSeq" id="WP_207672524.1">
    <property type="nucleotide sequence ID" value="NZ_JAFREM010000008.1"/>
</dbReference>
<organism evidence="2 3">
    <name type="scientific">Candidatus Enterococcus moelleringii</name>
    <dbReference type="NCBI Taxonomy" id="2815325"/>
    <lineage>
        <taxon>Bacteria</taxon>
        <taxon>Bacillati</taxon>
        <taxon>Bacillota</taxon>
        <taxon>Bacilli</taxon>
        <taxon>Lactobacillales</taxon>
        <taxon>Enterococcaceae</taxon>
        <taxon>Enterococcus</taxon>
    </lineage>
</organism>
<gene>
    <name evidence="2" type="ORF">JZO70_05415</name>
</gene>
<reference evidence="2 3" key="1">
    <citation type="submission" date="2021-03" db="EMBL/GenBank/DDBJ databases">
        <title>Enterococcal diversity collection.</title>
        <authorList>
            <person name="Gilmore M.S."/>
            <person name="Schwartzman J."/>
            <person name="Van Tyne D."/>
            <person name="Martin M."/>
            <person name="Earl A.M."/>
            <person name="Manson A.L."/>
            <person name="Straub T."/>
            <person name="Salamzade R."/>
            <person name="Saavedra J."/>
            <person name="Lebreton F."/>
            <person name="Prichula J."/>
            <person name="Schaufler K."/>
            <person name="Gaca A."/>
            <person name="Sgardioli B."/>
            <person name="Wagenaar J."/>
            <person name="Strong T."/>
        </authorList>
    </citation>
    <scope>NUCLEOTIDE SEQUENCE [LARGE SCALE GENOMIC DNA]</scope>
    <source>
        <strain evidence="2 3">669A</strain>
    </source>
</reference>
<feature type="domain" description="VOC" evidence="1">
    <location>
        <begin position="5"/>
        <end position="121"/>
    </location>
</feature>
<dbReference type="SUPFAM" id="SSF54593">
    <property type="entry name" value="Glyoxalase/Bleomycin resistance protein/Dihydroxybiphenyl dioxygenase"/>
    <property type="match status" value="1"/>
</dbReference>
<name>A0ABS3L7I5_9ENTE</name>
<dbReference type="EMBL" id="JAFREM010000008">
    <property type="protein sequence ID" value="MBO1305587.1"/>
    <property type="molecule type" value="Genomic_DNA"/>
</dbReference>
<dbReference type="CDD" id="cd06587">
    <property type="entry name" value="VOC"/>
    <property type="match status" value="1"/>
</dbReference>
<proteinExistence type="predicted"/>
<dbReference type="InterPro" id="IPR037523">
    <property type="entry name" value="VOC_core"/>
</dbReference>
<accession>A0ABS3L7I5</accession>
<dbReference type="Proteomes" id="UP000664601">
    <property type="component" value="Unassembled WGS sequence"/>
</dbReference>
<sequence>MTKAYIEHTAVFVTDVEWYVEFFHQTLGFTERLRKEEPGQPKQVWLYGGIQLIEGTENQDSGKLGHLGIMVDDQQAVLKKINRYPVKPLPQGENWLQLPDGLCIEILQAAPGSIEEVLQAKPW</sequence>
<protein>
    <submittedName>
        <fullName evidence="2">VOC family protein</fullName>
    </submittedName>
</protein>
<dbReference type="InterPro" id="IPR004360">
    <property type="entry name" value="Glyas_Fos-R_dOase_dom"/>
</dbReference>